<comment type="caution">
    <text evidence="2">The sequence shown here is derived from an EMBL/GenBank/DDBJ whole genome shotgun (WGS) entry which is preliminary data.</text>
</comment>
<reference evidence="2 3" key="1">
    <citation type="submission" date="2022-01" db="EMBL/GenBank/DDBJ databases">
        <title>A high-quality chromosome-level genome assembly of rohu carp, Labeo rohita.</title>
        <authorList>
            <person name="Arick M.A. II"/>
            <person name="Hsu C.-Y."/>
            <person name="Magbanua Z."/>
            <person name="Pechanova O."/>
            <person name="Grover C."/>
            <person name="Miller E."/>
            <person name="Thrash A."/>
            <person name="Ezzel L."/>
            <person name="Alam S."/>
            <person name="Benzie J."/>
            <person name="Hamilton M."/>
            <person name="Karsi A."/>
            <person name="Lawrence M.L."/>
            <person name="Peterson D.G."/>
        </authorList>
    </citation>
    <scope>NUCLEOTIDE SEQUENCE [LARGE SCALE GENOMIC DNA]</scope>
    <source>
        <strain evidence="3">BAU-BD-2019</strain>
        <tissue evidence="2">Blood</tissue>
    </source>
</reference>
<evidence type="ECO:0000256" key="1">
    <source>
        <dbReference type="SAM" id="MobiDB-lite"/>
    </source>
</evidence>
<accession>A0ABQ8L7L4</accession>
<dbReference type="Proteomes" id="UP000830375">
    <property type="component" value="Unassembled WGS sequence"/>
</dbReference>
<sequence length="426" mass="46357">MSVSCSDRVDPHCSQESESRPVTHCQTVPETVGSDGSCIQRNTSWPAVHEITTVVTQNQGVFLEGKPTLHDQDHMALPTCLRHVGVLGTRCRRLMLTADASLTDTCRLGRLRAVPSGEEQCTPHHIVPVSAQHHREIDLLTLPPTVLQGTAVSSDRISQHPPGIEAVLGGLPPLRRSLEQLDRPFPAGHPFQGIELATLVLHTEEEATESSLVLMPPPPMGLPSLVGPEQALVMEQEVHSLEEGAIKVVPPLAESPGSTAGTSLFRKRMVRGCVLDLCQLNRAVMGLRFIHFGGEAYQYRVLQSSLALSPCTFTKCADAAVASLKFQSIRILNYQRFVDVSSFRADGVSTSRCCSRLHERAGVKTKTPRKVCFSTTVDRLSGHGVRFNHGAGTSGLLYMGPLQWSLQDQEETGFALSRSRGNAFVP</sequence>
<organism evidence="2 3">
    <name type="scientific">Labeo rohita</name>
    <name type="common">Indian major carp</name>
    <name type="synonym">Cyprinus rohita</name>
    <dbReference type="NCBI Taxonomy" id="84645"/>
    <lineage>
        <taxon>Eukaryota</taxon>
        <taxon>Metazoa</taxon>
        <taxon>Chordata</taxon>
        <taxon>Craniata</taxon>
        <taxon>Vertebrata</taxon>
        <taxon>Euteleostomi</taxon>
        <taxon>Actinopterygii</taxon>
        <taxon>Neopterygii</taxon>
        <taxon>Teleostei</taxon>
        <taxon>Ostariophysi</taxon>
        <taxon>Cypriniformes</taxon>
        <taxon>Cyprinidae</taxon>
        <taxon>Labeoninae</taxon>
        <taxon>Labeonini</taxon>
        <taxon>Labeo</taxon>
    </lineage>
</organism>
<evidence type="ECO:0000313" key="3">
    <source>
        <dbReference type="Proteomes" id="UP000830375"/>
    </source>
</evidence>
<evidence type="ECO:0000313" key="2">
    <source>
        <dbReference type="EMBL" id="KAI2646186.1"/>
    </source>
</evidence>
<gene>
    <name evidence="2" type="ORF">H4Q32_028548</name>
</gene>
<keyword evidence="3" id="KW-1185">Reference proteome</keyword>
<proteinExistence type="predicted"/>
<feature type="compositionally biased region" description="Basic and acidic residues" evidence="1">
    <location>
        <begin position="7"/>
        <end position="21"/>
    </location>
</feature>
<dbReference type="EMBL" id="JACTAM010001742">
    <property type="protein sequence ID" value="KAI2646186.1"/>
    <property type="molecule type" value="Genomic_DNA"/>
</dbReference>
<feature type="region of interest" description="Disordered" evidence="1">
    <location>
        <begin position="1"/>
        <end position="21"/>
    </location>
</feature>
<protein>
    <submittedName>
        <fullName evidence="2">Zinc finger protein 462</fullName>
    </submittedName>
</protein>
<name>A0ABQ8L7L4_LABRO</name>